<dbReference type="Proteomes" id="UP001207468">
    <property type="component" value="Unassembled WGS sequence"/>
</dbReference>
<sequence length="288" mass="32640">MRKGRTITFAELPGWMKDNEFVLTGYRGELNSWSKCLRSIFGYLHNETVNIHTHLHASFLFIFFLRTFNDSYFKAYTDISWVDHAVFVAFLSSATFCLLCSAFFHTASSHSKQVAARCHALDYSGIIALILGSCYPCIYYGFYCEPHVKIGYLSLITLAGLAAAFIVLDPEYAKPTHRHARTRIFIALGLSSILPVSNLAFSHGIYTTFREMGFLWLLAAGIMYITGAVLYAHRIPERLAPGRFDYYFSSHQIFHVFVILAALSTYVCVLTAFDHRHGPRGMCLEGLY</sequence>
<protein>
    <submittedName>
        <fullName evidence="1">Hemolysin-III related-domain-containing protein</fullName>
    </submittedName>
</protein>
<accession>A0ACC0U7B1</accession>
<reference evidence="1" key="1">
    <citation type="submission" date="2021-03" db="EMBL/GenBank/DDBJ databases">
        <title>Evolutionary priming and transition to the ectomycorrhizal habit in an iconic lineage of mushroom-forming fungi: is preadaptation a requirement?</title>
        <authorList>
            <consortium name="DOE Joint Genome Institute"/>
            <person name="Looney B.P."/>
            <person name="Miyauchi S."/>
            <person name="Morin E."/>
            <person name="Drula E."/>
            <person name="Courty P.E."/>
            <person name="Chicoki N."/>
            <person name="Fauchery L."/>
            <person name="Kohler A."/>
            <person name="Kuo A."/>
            <person name="LaButti K."/>
            <person name="Pangilinan J."/>
            <person name="Lipzen A."/>
            <person name="Riley R."/>
            <person name="Andreopoulos W."/>
            <person name="He G."/>
            <person name="Johnson J."/>
            <person name="Barry K.W."/>
            <person name="Grigoriev I.V."/>
            <person name="Nagy L."/>
            <person name="Hibbett D."/>
            <person name="Henrissat B."/>
            <person name="Matheny P.B."/>
            <person name="Labbe J."/>
            <person name="Martin A.F."/>
        </authorList>
    </citation>
    <scope>NUCLEOTIDE SEQUENCE</scope>
    <source>
        <strain evidence="1">BPL698</strain>
    </source>
</reference>
<evidence type="ECO:0000313" key="2">
    <source>
        <dbReference type="Proteomes" id="UP001207468"/>
    </source>
</evidence>
<proteinExistence type="predicted"/>
<dbReference type="EMBL" id="JAGFNK010000119">
    <property type="protein sequence ID" value="KAI9507590.1"/>
    <property type="molecule type" value="Genomic_DNA"/>
</dbReference>
<name>A0ACC0U7B1_9AGAM</name>
<evidence type="ECO:0000313" key="1">
    <source>
        <dbReference type="EMBL" id="KAI9507590.1"/>
    </source>
</evidence>
<gene>
    <name evidence="1" type="ORF">F5148DRAFT_1203718</name>
</gene>
<organism evidence="1 2">
    <name type="scientific">Russula earlei</name>
    <dbReference type="NCBI Taxonomy" id="71964"/>
    <lineage>
        <taxon>Eukaryota</taxon>
        <taxon>Fungi</taxon>
        <taxon>Dikarya</taxon>
        <taxon>Basidiomycota</taxon>
        <taxon>Agaricomycotina</taxon>
        <taxon>Agaricomycetes</taxon>
        <taxon>Russulales</taxon>
        <taxon>Russulaceae</taxon>
        <taxon>Russula</taxon>
    </lineage>
</organism>
<keyword evidence="2" id="KW-1185">Reference proteome</keyword>
<comment type="caution">
    <text evidence="1">The sequence shown here is derived from an EMBL/GenBank/DDBJ whole genome shotgun (WGS) entry which is preliminary data.</text>
</comment>